<dbReference type="Proteomes" id="UP000614610">
    <property type="component" value="Unassembled WGS sequence"/>
</dbReference>
<organism evidence="1 2">
    <name type="scientific">Orbilia oligospora</name>
    <name type="common">Nematode-trapping fungus</name>
    <name type="synonym">Arthrobotrys oligospora</name>
    <dbReference type="NCBI Taxonomy" id="2813651"/>
    <lineage>
        <taxon>Eukaryota</taxon>
        <taxon>Fungi</taxon>
        <taxon>Dikarya</taxon>
        <taxon>Ascomycota</taxon>
        <taxon>Pezizomycotina</taxon>
        <taxon>Orbiliomycetes</taxon>
        <taxon>Orbiliales</taxon>
        <taxon>Orbiliaceae</taxon>
        <taxon>Orbilia</taxon>
    </lineage>
</organism>
<gene>
    <name evidence="1" type="ORF">TWF679_011310</name>
</gene>
<protein>
    <submittedName>
        <fullName evidence="1">Uncharacterized protein</fullName>
    </submittedName>
</protein>
<dbReference type="EMBL" id="WIWT01000096">
    <property type="protein sequence ID" value="KAF3201568.1"/>
    <property type="molecule type" value="Genomic_DNA"/>
</dbReference>
<sequence length="111" mass="12817">MQALTWLLVSRIDYGIGPTVPQQLSKIVLTMKWVFQWCEGKRNGEIRDISVTHLIANGYLHTVSDVVQRYYRGELEKYVVLILDRSHELTRGSIDEIDETSIDVVIARDKL</sequence>
<reference evidence="1" key="1">
    <citation type="submission" date="2019-06" db="EMBL/GenBank/DDBJ databases">
        <authorList>
            <person name="Palmer J.M."/>
        </authorList>
    </citation>
    <scope>NUCLEOTIDE SEQUENCE</scope>
    <source>
        <strain evidence="1">TWF679</strain>
    </source>
</reference>
<proteinExistence type="predicted"/>
<comment type="caution">
    <text evidence="1">The sequence shown here is derived from an EMBL/GenBank/DDBJ whole genome shotgun (WGS) entry which is preliminary data.</text>
</comment>
<accession>A0A8H8UYB2</accession>
<evidence type="ECO:0000313" key="1">
    <source>
        <dbReference type="EMBL" id="KAF3201568.1"/>
    </source>
</evidence>
<name>A0A8H8UYB2_ORBOL</name>
<evidence type="ECO:0000313" key="2">
    <source>
        <dbReference type="Proteomes" id="UP000614610"/>
    </source>
</evidence>
<dbReference type="AlphaFoldDB" id="A0A8H8UYB2"/>